<feature type="transmembrane region" description="Helical" evidence="6">
    <location>
        <begin position="175"/>
        <end position="196"/>
    </location>
</feature>
<organism evidence="7 8">
    <name type="scientific">Candidatus Megaera venefica</name>
    <dbReference type="NCBI Taxonomy" id="2055910"/>
    <lineage>
        <taxon>Bacteria</taxon>
        <taxon>Pseudomonadati</taxon>
        <taxon>Pseudomonadota</taxon>
        <taxon>Alphaproteobacteria</taxon>
        <taxon>Rickettsiales</taxon>
        <taxon>Rickettsiaceae</taxon>
        <taxon>Candidatus Megaera</taxon>
    </lineage>
</organism>
<reference evidence="7 8" key="1">
    <citation type="submission" date="2023-03" db="EMBL/GenBank/DDBJ databases">
        <title>Host association and intracellularity evolved multiple times independently in the Rickettsiales.</title>
        <authorList>
            <person name="Castelli M."/>
            <person name="Nardi T."/>
            <person name="Gammuto L."/>
            <person name="Bellinzona G."/>
            <person name="Sabaneyeva E."/>
            <person name="Potekhin A."/>
            <person name="Serra V."/>
            <person name="Petroni G."/>
            <person name="Sassera D."/>
        </authorList>
    </citation>
    <scope>NUCLEOTIDE SEQUENCE [LARGE SCALE GENOMIC DNA]</scope>
    <source>
        <strain evidence="7 8">Sr 2-6</strain>
    </source>
</reference>
<dbReference type="NCBIfam" id="TIGR00765">
    <property type="entry name" value="yihY_not_rbn"/>
    <property type="match status" value="1"/>
</dbReference>
<evidence type="ECO:0000313" key="8">
    <source>
        <dbReference type="Proteomes" id="UP001291687"/>
    </source>
</evidence>
<dbReference type="EMBL" id="JARJFB010000011">
    <property type="protein sequence ID" value="MEA0970319.1"/>
    <property type="molecule type" value="Genomic_DNA"/>
</dbReference>
<gene>
    <name evidence="7" type="ORF">Megvenef_00278</name>
</gene>
<evidence type="ECO:0000256" key="3">
    <source>
        <dbReference type="ARBA" id="ARBA00022692"/>
    </source>
</evidence>
<protein>
    <submittedName>
        <fullName evidence="7">YihY/virulence factor BrkB family protein</fullName>
    </submittedName>
</protein>
<keyword evidence="5 6" id="KW-0472">Membrane</keyword>
<feature type="transmembrane region" description="Helical" evidence="6">
    <location>
        <begin position="236"/>
        <end position="261"/>
    </location>
</feature>
<dbReference type="PANTHER" id="PTHR30213">
    <property type="entry name" value="INNER MEMBRANE PROTEIN YHJD"/>
    <property type="match status" value="1"/>
</dbReference>
<comment type="caution">
    <text evidence="7">The sequence shown here is derived from an EMBL/GenBank/DDBJ whole genome shotgun (WGS) entry which is preliminary data.</text>
</comment>
<feature type="transmembrane region" description="Helical" evidence="6">
    <location>
        <begin position="203"/>
        <end position="224"/>
    </location>
</feature>
<evidence type="ECO:0000256" key="4">
    <source>
        <dbReference type="ARBA" id="ARBA00022989"/>
    </source>
</evidence>
<keyword evidence="8" id="KW-1185">Reference proteome</keyword>
<accession>A0ABU5NAX7</accession>
<evidence type="ECO:0000256" key="2">
    <source>
        <dbReference type="ARBA" id="ARBA00022475"/>
    </source>
</evidence>
<keyword evidence="2" id="KW-1003">Cell membrane</keyword>
<sequence>MKRVFYNLYMSVVKMIDHDGVEHSGYMSFMVLVSIFPFFIFILAFTSFLGASELGEKFIELVLENMPEHSTESIKVRINELMSAPPQGLLTLAIVGTIWTSSSFVECLRTILNRVYEIKAPPSYILRRLLSIAQFLIISSVISFAMLLLVIIPIGLEKIPKFVSLIENYKAVLNFARYGLVVLSLFFAVCALYYIIPNATLRFIEVVPGAFLTVGLWAASGFLLSKYIVYYNQLNIIYGSLGSIIVTLVFFYIVNMIFIIGAEFNYLMRNKNSD</sequence>
<comment type="subcellular location">
    <subcellularLocation>
        <location evidence="1">Cell membrane</location>
        <topology evidence="1">Multi-pass membrane protein</topology>
    </subcellularLocation>
</comment>
<evidence type="ECO:0000313" key="7">
    <source>
        <dbReference type="EMBL" id="MEA0970319.1"/>
    </source>
</evidence>
<dbReference type="PANTHER" id="PTHR30213:SF0">
    <property type="entry name" value="UPF0761 MEMBRANE PROTEIN YIHY"/>
    <property type="match status" value="1"/>
</dbReference>
<evidence type="ECO:0000256" key="6">
    <source>
        <dbReference type="SAM" id="Phobius"/>
    </source>
</evidence>
<dbReference type="RefSeq" id="WP_322776222.1">
    <property type="nucleotide sequence ID" value="NZ_JARJFB010000011.1"/>
</dbReference>
<keyword evidence="3 6" id="KW-0812">Transmembrane</keyword>
<dbReference type="PIRSF" id="PIRSF035875">
    <property type="entry name" value="RNase_BN"/>
    <property type="match status" value="1"/>
</dbReference>
<evidence type="ECO:0000256" key="5">
    <source>
        <dbReference type="ARBA" id="ARBA00023136"/>
    </source>
</evidence>
<proteinExistence type="predicted"/>
<evidence type="ECO:0000256" key="1">
    <source>
        <dbReference type="ARBA" id="ARBA00004651"/>
    </source>
</evidence>
<feature type="transmembrane region" description="Helical" evidence="6">
    <location>
        <begin position="29"/>
        <end position="51"/>
    </location>
</feature>
<name>A0ABU5NAX7_9RICK</name>
<feature type="transmembrane region" description="Helical" evidence="6">
    <location>
        <begin position="89"/>
        <end position="108"/>
    </location>
</feature>
<dbReference type="InterPro" id="IPR017039">
    <property type="entry name" value="Virul_fac_BrkB"/>
</dbReference>
<feature type="transmembrane region" description="Helical" evidence="6">
    <location>
        <begin position="129"/>
        <end position="155"/>
    </location>
</feature>
<keyword evidence="4 6" id="KW-1133">Transmembrane helix</keyword>
<dbReference type="Pfam" id="PF03631">
    <property type="entry name" value="Virul_fac_BrkB"/>
    <property type="match status" value="1"/>
</dbReference>
<dbReference type="Proteomes" id="UP001291687">
    <property type="component" value="Unassembled WGS sequence"/>
</dbReference>